<name>A0A9N8EGI0_9STRA</name>
<feature type="compositionally biased region" description="Polar residues" evidence="1">
    <location>
        <begin position="193"/>
        <end position="214"/>
    </location>
</feature>
<organism evidence="2 3">
    <name type="scientific">Seminavis robusta</name>
    <dbReference type="NCBI Taxonomy" id="568900"/>
    <lineage>
        <taxon>Eukaryota</taxon>
        <taxon>Sar</taxon>
        <taxon>Stramenopiles</taxon>
        <taxon>Ochrophyta</taxon>
        <taxon>Bacillariophyta</taxon>
        <taxon>Bacillariophyceae</taxon>
        <taxon>Bacillariophycidae</taxon>
        <taxon>Naviculales</taxon>
        <taxon>Naviculaceae</taxon>
        <taxon>Seminavis</taxon>
    </lineage>
</organism>
<feature type="region of interest" description="Disordered" evidence="1">
    <location>
        <begin position="71"/>
        <end position="267"/>
    </location>
</feature>
<dbReference type="EMBL" id="CAICTM010001091">
    <property type="protein sequence ID" value="CAB9520323.1"/>
    <property type="molecule type" value="Genomic_DNA"/>
</dbReference>
<gene>
    <name evidence="2" type="ORF">SEMRO_1093_G240410.1</name>
</gene>
<feature type="region of interest" description="Disordered" evidence="1">
    <location>
        <begin position="324"/>
        <end position="369"/>
    </location>
</feature>
<feature type="compositionally biased region" description="Polar residues" evidence="1">
    <location>
        <begin position="135"/>
        <end position="148"/>
    </location>
</feature>
<evidence type="ECO:0000313" key="3">
    <source>
        <dbReference type="Proteomes" id="UP001153069"/>
    </source>
</evidence>
<evidence type="ECO:0000256" key="1">
    <source>
        <dbReference type="SAM" id="MobiDB-lite"/>
    </source>
</evidence>
<dbReference type="AlphaFoldDB" id="A0A9N8EGI0"/>
<dbReference type="Proteomes" id="UP001153069">
    <property type="component" value="Unassembled WGS sequence"/>
</dbReference>
<accession>A0A9N8EGI0</accession>
<feature type="compositionally biased region" description="Polar residues" evidence="1">
    <location>
        <begin position="71"/>
        <end position="103"/>
    </location>
</feature>
<comment type="caution">
    <text evidence="2">The sequence shown here is derived from an EMBL/GenBank/DDBJ whole genome shotgun (WGS) entry which is preliminary data.</text>
</comment>
<protein>
    <submittedName>
        <fullName evidence="2">Uncharacterized protein</fullName>
    </submittedName>
</protein>
<evidence type="ECO:0000313" key="2">
    <source>
        <dbReference type="EMBL" id="CAB9520323.1"/>
    </source>
</evidence>
<sequence length="369" mass="40039">MNCHYHEFGGSSSGGGSRGNRAMSEIAIAHDMNQPLSTSYHYSSSATPQEIQKKQYKAEMAKATAITKQYSHIISSSPPPANKTTTSTYTNANQQSPPSTTRPNLRPRRTSAEPGGLALSGSFRSKSLSSLASSTDDNNNGSTTQAIGNGSDHSHAGDEVAAAAAATTPPPLKTDVTDLLLTPKLSPPAQDPSMPTNGNNMTPPEWNAQVTDIVSNPPLKMPAKKPPSTRSLHSQQQERRQRHSFQLAPAAADPTSYQQQPQPRRVSDSMALNYSTNSAFQSGTYNSASSPARRRLSPVYNIHDSTPQQRRPSGTLALEEQARMLSQMQQSQPQHAPTKVNSETLAFEEQARMLSQMQQQQQQHHNMPL</sequence>
<reference evidence="2" key="1">
    <citation type="submission" date="2020-06" db="EMBL/GenBank/DDBJ databases">
        <authorList>
            <consortium name="Plant Systems Biology data submission"/>
        </authorList>
    </citation>
    <scope>NUCLEOTIDE SEQUENCE</scope>
    <source>
        <strain evidence="2">D6</strain>
    </source>
</reference>
<keyword evidence="3" id="KW-1185">Reference proteome</keyword>
<feature type="region of interest" description="Disordered" evidence="1">
    <location>
        <begin position="1"/>
        <end position="20"/>
    </location>
</feature>
<feature type="compositionally biased region" description="Polar residues" evidence="1">
    <location>
        <begin position="324"/>
        <end position="344"/>
    </location>
</feature>
<feature type="compositionally biased region" description="Low complexity" evidence="1">
    <location>
        <begin position="119"/>
        <end position="134"/>
    </location>
</feature>
<proteinExistence type="predicted"/>